<keyword evidence="2" id="KW-1185">Reference proteome</keyword>
<proteinExistence type="predicted"/>
<evidence type="ECO:0000313" key="2">
    <source>
        <dbReference type="Proteomes" id="UP000886523"/>
    </source>
</evidence>
<sequence>MTMGNWCGPMLMADTTCAHSLQKDLTTDKYGTTHPLQQVCGNIWTPPYAKTHPTRLQIRSHMIIPAHKAAPDPVQGFSPKTPTEYMTMDKVHYHTCCGGCGNTRRAGAALLVLPQITPTPDEIPPNENIDEPQHRTWMYAATEDHAQRQCGILSPCDMWGLEQGMRQIPNGKTDGEHQEKLMSTVLRLTEALKKGMRQILSASEKPLIQGKKGAKHQEKLTSTTIGLTEALKKKAGVDLRHQSETNLYFGKLQQPTIIIYLKGNSSAIVQRTPYVPWWYPLDPLITTGDGSGVELHNMENVLCAMMREKEVGEKRLQEMEEALHMMTKAKDALEAKLNHFLADLSFLVQHMSNVGNIE</sequence>
<protein>
    <submittedName>
        <fullName evidence="1">Uncharacterized protein</fullName>
    </submittedName>
</protein>
<reference evidence="1" key="1">
    <citation type="journal article" date="2020" name="Nat. Commun.">
        <title>Large-scale genome sequencing of mycorrhizal fungi provides insights into the early evolution of symbiotic traits.</title>
        <authorList>
            <person name="Miyauchi S."/>
            <person name="Kiss E."/>
            <person name="Kuo A."/>
            <person name="Drula E."/>
            <person name="Kohler A."/>
            <person name="Sanchez-Garcia M."/>
            <person name="Morin E."/>
            <person name="Andreopoulos B."/>
            <person name="Barry K.W."/>
            <person name="Bonito G."/>
            <person name="Buee M."/>
            <person name="Carver A."/>
            <person name="Chen C."/>
            <person name="Cichocki N."/>
            <person name="Clum A."/>
            <person name="Culley D."/>
            <person name="Crous P.W."/>
            <person name="Fauchery L."/>
            <person name="Girlanda M."/>
            <person name="Hayes R.D."/>
            <person name="Keri Z."/>
            <person name="LaButti K."/>
            <person name="Lipzen A."/>
            <person name="Lombard V."/>
            <person name="Magnuson J."/>
            <person name="Maillard F."/>
            <person name="Murat C."/>
            <person name="Nolan M."/>
            <person name="Ohm R.A."/>
            <person name="Pangilinan J."/>
            <person name="Pereira M.F."/>
            <person name="Perotto S."/>
            <person name="Peter M."/>
            <person name="Pfister S."/>
            <person name="Riley R."/>
            <person name="Sitrit Y."/>
            <person name="Stielow J.B."/>
            <person name="Szollosi G."/>
            <person name="Zifcakova L."/>
            <person name="Stursova M."/>
            <person name="Spatafora J.W."/>
            <person name="Tedersoo L."/>
            <person name="Vaario L.M."/>
            <person name="Yamada A."/>
            <person name="Yan M."/>
            <person name="Wang P."/>
            <person name="Xu J."/>
            <person name="Bruns T."/>
            <person name="Baldrian P."/>
            <person name="Vilgalys R."/>
            <person name="Dunand C."/>
            <person name="Henrissat B."/>
            <person name="Grigoriev I.V."/>
            <person name="Hibbett D."/>
            <person name="Nagy L.G."/>
            <person name="Martin F.M."/>
        </authorList>
    </citation>
    <scope>NUCLEOTIDE SEQUENCE</scope>
    <source>
        <strain evidence="1">UP504</strain>
    </source>
</reference>
<name>A0A9P6DNP9_9AGAM</name>
<accession>A0A9P6DNP9</accession>
<evidence type="ECO:0000313" key="1">
    <source>
        <dbReference type="EMBL" id="KAF9505479.1"/>
    </source>
</evidence>
<dbReference type="EMBL" id="MU129150">
    <property type="protein sequence ID" value="KAF9505479.1"/>
    <property type="molecule type" value="Genomic_DNA"/>
</dbReference>
<comment type="caution">
    <text evidence="1">The sequence shown here is derived from an EMBL/GenBank/DDBJ whole genome shotgun (WGS) entry which is preliminary data.</text>
</comment>
<dbReference type="AlphaFoldDB" id="A0A9P6DNP9"/>
<gene>
    <name evidence="1" type="ORF">BS47DRAFT_1368034</name>
</gene>
<organism evidence="1 2">
    <name type="scientific">Hydnum rufescens UP504</name>
    <dbReference type="NCBI Taxonomy" id="1448309"/>
    <lineage>
        <taxon>Eukaryota</taxon>
        <taxon>Fungi</taxon>
        <taxon>Dikarya</taxon>
        <taxon>Basidiomycota</taxon>
        <taxon>Agaricomycotina</taxon>
        <taxon>Agaricomycetes</taxon>
        <taxon>Cantharellales</taxon>
        <taxon>Hydnaceae</taxon>
        <taxon>Hydnum</taxon>
    </lineage>
</organism>
<dbReference type="Proteomes" id="UP000886523">
    <property type="component" value="Unassembled WGS sequence"/>
</dbReference>